<dbReference type="PANTHER" id="PTHR45677:SF8">
    <property type="entry name" value="CYSTEINE SULFINIC ACID DECARBOXYLASE"/>
    <property type="match status" value="1"/>
</dbReference>
<dbReference type="Pfam" id="PF00282">
    <property type="entry name" value="Pyridoxal_deC"/>
    <property type="match status" value="1"/>
</dbReference>
<dbReference type="GO" id="GO:0016831">
    <property type="term" value="F:carboxy-lyase activity"/>
    <property type="evidence" value="ECO:0007669"/>
    <property type="project" value="UniProtKB-KW"/>
</dbReference>
<keyword evidence="3" id="KW-0210">Decarboxylase</keyword>
<dbReference type="InterPro" id="IPR015421">
    <property type="entry name" value="PyrdxlP-dep_Trfase_major"/>
</dbReference>
<protein>
    <recommendedName>
        <fullName evidence="10">Cysteine sulfinic acid decarboxylase</fullName>
    </recommendedName>
</protein>
<comment type="cofactor">
    <cofactor evidence="1 6 7">
        <name>pyridoxal 5'-phosphate</name>
        <dbReference type="ChEBI" id="CHEBI:597326"/>
    </cofactor>
</comment>
<comment type="similarity">
    <text evidence="2 7">Belongs to the group II decarboxylase family.</text>
</comment>
<evidence type="ECO:0000256" key="6">
    <source>
        <dbReference type="PIRSR" id="PIRSR602129-50"/>
    </source>
</evidence>
<dbReference type="InterPro" id="IPR002129">
    <property type="entry name" value="PyrdxlP-dep_de-COase"/>
</dbReference>
<evidence type="ECO:0000256" key="1">
    <source>
        <dbReference type="ARBA" id="ARBA00001933"/>
    </source>
</evidence>
<evidence type="ECO:0000313" key="9">
    <source>
        <dbReference type="Proteomes" id="UP001283361"/>
    </source>
</evidence>
<accession>A0AAE1AM22</accession>
<dbReference type="InterPro" id="IPR015424">
    <property type="entry name" value="PyrdxlP-dep_Trfase"/>
</dbReference>
<reference evidence="8" key="1">
    <citation type="journal article" date="2023" name="G3 (Bethesda)">
        <title>A reference genome for the long-term kleptoplast-retaining sea slug Elysia crispata morphotype clarki.</title>
        <authorList>
            <person name="Eastman K.E."/>
            <person name="Pendleton A.L."/>
            <person name="Shaikh M.A."/>
            <person name="Suttiyut T."/>
            <person name="Ogas R."/>
            <person name="Tomko P."/>
            <person name="Gavelis G."/>
            <person name="Widhalm J.R."/>
            <person name="Wisecaver J.H."/>
        </authorList>
    </citation>
    <scope>NUCLEOTIDE SEQUENCE</scope>
    <source>
        <strain evidence="8">ECLA1</strain>
    </source>
</reference>
<gene>
    <name evidence="8" type="ORF">RRG08_040965</name>
</gene>
<evidence type="ECO:0000313" key="8">
    <source>
        <dbReference type="EMBL" id="KAK3790045.1"/>
    </source>
</evidence>
<evidence type="ECO:0000256" key="3">
    <source>
        <dbReference type="ARBA" id="ARBA00022793"/>
    </source>
</evidence>
<dbReference type="PANTHER" id="PTHR45677">
    <property type="entry name" value="GLUTAMATE DECARBOXYLASE-RELATED"/>
    <property type="match status" value="1"/>
</dbReference>
<dbReference type="Proteomes" id="UP001283361">
    <property type="component" value="Unassembled WGS sequence"/>
</dbReference>
<evidence type="ECO:0000256" key="4">
    <source>
        <dbReference type="ARBA" id="ARBA00022898"/>
    </source>
</evidence>
<evidence type="ECO:0000256" key="5">
    <source>
        <dbReference type="ARBA" id="ARBA00023239"/>
    </source>
</evidence>
<evidence type="ECO:0000256" key="7">
    <source>
        <dbReference type="RuleBase" id="RU000382"/>
    </source>
</evidence>
<proteinExistence type="inferred from homology"/>
<keyword evidence="9" id="KW-1185">Reference proteome</keyword>
<dbReference type="GO" id="GO:0030170">
    <property type="term" value="F:pyridoxal phosphate binding"/>
    <property type="evidence" value="ECO:0007669"/>
    <property type="project" value="InterPro"/>
</dbReference>
<feature type="modified residue" description="N6-(pyridoxal phosphate)lysine" evidence="6">
    <location>
        <position position="348"/>
    </location>
</feature>
<keyword evidence="5 7" id="KW-0456">Lyase</keyword>
<name>A0AAE1AM22_9GAST</name>
<keyword evidence="4 6" id="KW-0663">Pyridoxal phosphate</keyword>
<dbReference type="SUPFAM" id="SSF53383">
    <property type="entry name" value="PLP-dependent transferases"/>
    <property type="match status" value="1"/>
</dbReference>
<dbReference type="Gene3D" id="3.40.640.10">
    <property type="entry name" value="Type I PLP-dependent aspartate aminotransferase-like (Major domain)"/>
    <property type="match status" value="1"/>
</dbReference>
<sequence>MSLDRQQRLWTTTCHQQFSTIFSLLRLKNLTGQKKLFQLYQVPLYRPIKMASTSFHDPEVVKFLDKAFEIIKEESLQKGTDNKYPVVDFQQPKDLESLLDTEISSEPATHDQLLDALKKIIQYSVKTGHPHFMNQLYGGLDPYSQVGAWVTPTLNTNLHTYEVAPAFVILERYIYKKMLALVGFEHGEGLFCPGGTASNIFALHLARFNKFPDVRKNGIYGMKPLRMYTSDMAHYSLKKGALYLGLGTDNVVTINTDDRGHMITSELERCIKEDLEKGFVPMYVNATSGSTVLGSFDDLTAISEVCKTYNLWLHSDACWGGGTLLSRKHRHLMKGSHLCNSIAWNFHKFSGTPIQSSAFLLNDPSGNLMEEANSTKAEYLFQPDKYYDASYDIGDKTVQCGRSVDIVKLWMQWRGLGDSGMEAKIDLAYDKAHYLTEKLKITEGFKMVLPEFECTNISFWYIPKRLRGKVEDDGWWQEVNDVAPKLKERMMKAGTLMIQYQALSTKGYANFFRVVIVNQHVNYSDMDFVIEEFERLGHDL</sequence>
<dbReference type="Gene3D" id="3.90.1150.170">
    <property type="match status" value="1"/>
</dbReference>
<dbReference type="GO" id="GO:0019752">
    <property type="term" value="P:carboxylic acid metabolic process"/>
    <property type="evidence" value="ECO:0007669"/>
    <property type="project" value="InterPro"/>
</dbReference>
<dbReference type="GO" id="GO:0005737">
    <property type="term" value="C:cytoplasm"/>
    <property type="evidence" value="ECO:0007669"/>
    <property type="project" value="TreeGrafter"/>
</dbReference>
<evidence type="ECO:0008006" key="10">
    <source>
        <dbReference type="Google" id="ProtNLM"/>
    </source>
</evidence>
<evidence type="ECO:0000256" key="2">
    <source>
        <dbReference type="ARBA" id="ARBA00009533"/>
    </source>
</evidence>
<dbReference type="AlphaFoldDB" id="A0AAE1AM22"/>
<organism evidence="8 9">
    <name type="scientific">Elysia crispata</name>
    <name type="common">lettuce slug</name>
    <dbReference type="NCBI Taxonomy" id="231223"/>
    <lineage>
        <taxon>Eukaryota</taxon>
        <taxon>Metazoa</taxon>
        <taxon>Spiralia</taxon>
        <taxon>Lophotrochozoa</taxon>
        <taxon>Mollusca</taxon>
        <taxon>Gastropoda</taxon>
        <taxon>Heterobranchia</taxon>
        <taxon>Euthyneura</taxon>
        <taxon>Panpulmonata</taxon>
        <taxon>Sacoglossa</taxon>
        <taxon>Placobranchoidea</taxon>
        <taxon>Plakobranchidae</taxon>
        <taxon>Elysia</taxon>
    </lineage>
</organism>
<dbReference type="EMBL" id="JAWDGP010001591">
    <property type="protein sequence ID" value="KAK3790045.1"/>
    <property type="molecule type" value="Genomic_DNA"/>
</dbReference>
<comment type="caution">
    <text evidence="8">The sequence shown here is derived from an EMBL/GenBank/DDBJ whole genome shotgun (WGS) entry which is preliminary data.</text>
</comment>